<dbReference type="EMBL" id="BAABWU010000001">
    <property type="protein sequence ID" value="GAA6194672.1"/>
    <property type="molecule type" value="Genomic_DNA"/>
</dbReference>
<accession>A0ABQ0AFL9</accession>
<dbReference type="CDD" id="cd20293">
    <property type="entry name" value="cupin_HutD_N"/>
    <property type="match status" value="1"/>
</dbReference>
<dbReference type="Pfam" id="PF05962">
    <property type="entry name" value="HutD"/>
    <property type="match status" value="1"/>
</dbReference>
<sequence>MRFSLSQISPQVWKNGGGSTRELAREDTAKGHMIWRASLARIDRDGAFSNFPGLSRIHCIVSGAGLQLSNADVQLVAAPLKPLHFDGGLDLTARLRQGVCEAFNLIYDPDRMSAEMKICDAGRHHFDDGTQLIFVLEGSLRLETSAGVEQLSSGEGWQGVAGGFVDIAQDGRAVLLRLGHL</sequence>
<organism evidence="1 2">
    <name type="scientific">Pseudophaeobacter arcticus</name>
    <dbReference type="NCBI Taxonomy" id="385492"/>
    <lineage>
        <taxon>Bacteria</taxon>
        <taxon>Pseudomonadati</taxon>
        <taxon>Pseudomonadota</taxon>
        <taxon>Alphaproteobacteria</taxon>
        <taxon>Rhodobacterales</taxon>
        <taxon>Paracoccaceae</taxon>
        <taxon>Pseudophaeobacter</taxon>
    </lineage>
</organism>
<dbReference type="Proteomes" id="UP001441944">
    <property type="component" value="Unassembled WGS sequence"/>
</dbReference>
<comment type="caution">
    <text evidence="1">The sequence shown here is derived from an EMBL/GenBank/DDBJ whole genome shotgun (WGS) entry which is preliminary data.</text>
</comment>
<dbReference type="InterPro" id="IPR011051">
    <property type="entry name" value="RmlC_Cupin_sf"/>
</dbReference>
<gene>
    <name evidence="1" type="ORF">NBRC116598_01160</name>
</gene>
<dbReference type="InterPro" id="IPR014710">
    <property type="entry name" value="RmlC-like_jellyroll"/>
</dbReference>
<dbReference type="PANTHER" id="PTHR37943">
    <property type="entry name" value="PROTEIN VES"/>
    <property type="match status" value="1"/>
</dbReference>
<evidence type="ECO:0000313" key="1">
    <source>
        <dbReference type="EMBL" id="GAA6194672.1"/>
    </source>
</evidence>
<evidence type="ECO:0000313" key="2">
    <source>
        <dbReference type="Proteomes" id="UP001441944"/>
    </source>
</evidence>
<dbReference type="PANTHER" id="PTHR37943:SF1">
    <property type="entry name" value="PROTEIN VES"/>
    <property type="match status" value="1"/>
</dbReference>
<protein>
    <submittedName>
        <fullName evidence="1">HutD family protein</fullName>
    </submittedName>
</protein>
<reference evidence="1 2" key="1">
    <citation type="submission" date="2024-04" db="EMBL/GenBank/DDBJ databases">
        <title>Draft genome sequence of Pseudophaeobacter arcticus NBRC 116598.</title>
        <authorList>
            <person name="Miyakawa T."/>
            <person name="Kusuya Y."/>
            <person name="Miura T."/>
        </authorList>
    </citation>
    <scope>NUCLEOTIDE SEQUENCE [LARGE SCALE GENOMIC DNA]</scope>
    <source>
        <strain evidence="1 2">SU-CL00105</strain>
    </source>
</reference>
<dbReference type="RefSeq" id="WP_353396262.1">
    <property type="nucleotide sequence ID" value="NZ_BAABWU010000001.1"/>
</dbReference>
<dbReference type="InterPro" id="IPR010282">
    <property type="entry name" value="Uncharacterised_HutD/Ves"/>
</dbReference>
<proteinExistence type="predicted"/>
<keyword evidence="2" id="KW-1185">Reference proteome</keyword>
<name>A0ABQ0AFL9_9RHOB</name>
<dbReference type="SUPFAM" id="SSF51182">
    <property type="entry name" value="RmlC-like cupins"/>
    <property type="match status" value="1"/>
</dbReference>
<dbReference type="Gene3D" id="2.60.120.10">
    <property type="entry name" value="Jelly Rolls"/>
    <property type="match status" value="1"/>
</dbReference>